<organism evidence="3 4">
    <name type="scientific">Reichenbachiella agarivorans</name>
    <dbReference type="NCBI Taxonomy" id="2979464"/>
    <lineage>
        <taxon>Bacteria</taxon>
        <taxon>Pseudomonadati</taxon>
        <taxon>Bacteroidota</taxon>
        <taxon>Cytophagia</taxon>
        <taxon>Cytophagales</taxon>
        <taxon>Reichenbachiellaceae</taxon>
        <taxon>Reichenbachiella</taxon>
    </lineage>
</organism>
<feature type="domain" description="Outer membrane protein beta-barrel" evidence="2">
    <location>
        <begin position="42"/>
        <end position="223"/>
    </location>
</feature>
<dbReference type="RefSeq" id="WP_262309296.1">
    <property type="nucleotide sequence ID" value="NZ_CP106679.1"/>
</dbReference>
<protein>
    <submittedName>
        <fullName evidence="3">PorT family protein</fullName>
    </submittedName>
</protein>
<evidence type="ECO:0000313" key="3">
    <source>
        <dbReference type="EMBL" id="UXP31857.1"/>
    </source>
</evidence>
<feature type="chain" id="PRO_5045740058" evidence="1">
    <location>
        <begin position="23"/>
        <end position="281"/>
    </location>
</feature>
<evidence type="ECO:0000259" key="2">
    <source>
        <dbReference type="Pfam" id="PF13568"/>
    </source>
</evidence>
<feature type="signal peptide" evidence="1">
    <location>
        <begin position="1"/>
        <end position="22"/>
    </location>
</feature>
<reference evidence="3" key="1">
    <citation type="submission" date="2022-09" db="EMBL/GenBank/DDBJ databases">
        <title>Comparative genomics and taxonomic characterization of three novel marine species of genus Reichenbachiella exhibiting antioxidant and polysaccharide degradation activities.</title>
        <authorList>
            <person name="Muhammad N."/>
            <person name="Lee Y.-J."/>
            <person name="Ko J."/>
            <person name="Kim S.-G."/>
        </authorList>
    </citation>
    <scope>NUCLEOTIDE SEQUENCE</scope>
    <source>
        <strain evidence="3">BKB1-1</strain>
    </source>
</reference>
<name>A0ABY6CMZ7_9BACT</name>
<dbReference type="Proteomes" id="UP001065174">
    <property type="component" value="Chromosome"/>
</dbReference>
<gene>
    <name evidence="3" type="ORF">N6H18_16030</name>
</gene>
<dbReference type="InterPro" id="IPR025665">
    <property type="entry name" value="Beta-barrel_OMP_2"/>
</dbReference>
<evidence type="ECO:0000313" key="4">
    <source>
        <dbReference type="Proteomes" id="UP001065174"/>
    </source>
</evidence>
<keyword evidence="1" id="KW-0732">Signal</keyword>
<evidence type="ECO:0000256" key="1">
    <source>
        <dbReference type="SAM" id="SignalP"/>
    </source>
</evidence>
<accession>A0ABY6CMZ7</accession>
<keyword evidence="4" id="KW-1185">Reference proteome</keyword>
<sequence>MRIKNKLVLVMCVMMWSTSGYAQFWFGPKVGGQLLTPRYQEEARKDSFNTTSKVNWHAGIALDYSTKNNFEVHTELTYVRVNNRSRSTSAYETSLSAGGLGGQYVDSKTTNHFISAPLMARLVFFKDSKIMLMAQVGPRLSYWLGGTGNLRTDELQENDRDEIKYDVKFMDLTQEELVEANEPNKFIVSKPNRLQYALDFGFGTIFEFSPTSRLILDAKYSFGHSNMAFNEGNKLDGGGLYKEDLEYRTNMLVVSVAYMYGYDVMLRRKGKSTMKVKYKRK</sequence>
<dbReference type="EMBL" id="CP106679">
    <property type="protein sequence ID" value="UXP31857.1"/>
    <property type="molecule type" value="Genomic_DNA"/>
</dbReference>
<proteinExistence type="predicted"/>
<dbReference type="Pfam" id="PF13568">
    <property type="entry name" value="OMP_b-brl_2"/>
    <property type="match status" value="1"/>
</dbReference>